<proteinExistence type="predicted"/>
<reference evidence="1 2" key="1">
    <citation type="journal article" date="2013" name="J. Biotechnol.">
        <title>Establishment and interpretation of the genome sequence of the phytopathogenic fungus Rhizoctonia solani AG1-IB isolate 7/3/14.</title>
        <authorList>
            <person name="Wibberg D.W."/>
            <person name="Jelonek L.J."/>
            <person name="Rupp O.R."/>
            <person name="Hennig M.H."/>
            <person name="Eikmeyer F.E."/>
            <person name="Goesmann A.G."/>
            <person name="Hartmann A.H."/>
            <person name="Borriss R.B."/>
            <person name="Grosch R.G."/>
            <person name="Puehler A.P."/>
            <person name="Schlueter A.S."/>
        </authorList>
    </citation>
    <scope>NUCLEOTIDE SEQUENCE [LARGE SCALE GENOMIC DNA]</scope>
    <source>
        <strain evidence="2">AG1-IB / isolate 7/3/14</strain>
    </source>
</reference>
<comment type="caution">
    <text evidence="1">The sequence shown here is derived from an EMBL/GenBank/DDBJ whole genome shotgun (WGS) entry which is preliminary data.</text>
</comment>
<organism evidence="1 2">
    <name type="scientific">Thanatephorus cucumeris (strain AG1-IB / isolate 7/3/14)</name>
    <name type="common">Lettuce bottom rot fungus</name>
    <name type="synonym">Rhizoctonia solani</name>
    <dbReference type="NCBI Taxonomy" id="1108050"/>
    <lineage>
        <taxon>Eukaryota</taxon>
        <taxon>Fungi</taxon>
        <taxon>Dikarya</taxon>
        <taxon>Basidiomycota</taxon>
        <taxon>Agaricomycotina</taxon>
        <taxon>Agaricomycetes</taxon>
        <taxon>Cantharellales</taxon>
        <taxon>Ceratobasidiaceae</taxon>
        <taxon>Rhizoctonia</taxon>
        <taxon>Rhizoctonia solani AG-1</taxon>
    </lineage>
</organism>
<gene>
    <name evidence="1" type="ORF">BN14_01542</name>
</gene>
<dbReference type="Proteomes" id="UP000012065">
    <property type="component" value="Unassembled WGS sequence"/>
</dbReference>
<dbReference type="HOGENOM" id="CLU_2401194_0_0_1"/>
<dbReference type="AlphaFoldDB" id="M5BL93"/>
<evidence type="ECO:0000313" key="1">
    <source>
        <dbReference type="EMBL" id="CCO27559.1"/>
    </source>
</evidence>
<name>M5BL93_THACB</name>
<dbReference type="EMBL" id="CAOJ01002052">
    <property type="protein sequence ID" value="CCO27559.1"/>
    <property type="molecule type" value="Genomic_DNA"/>
</dbReference>
<evidence type="ECO:0000313" key="2">
    <source>
        <dbReference type="Proteomes" id="UP000012065"/>
    </source>
</evidence>
<sequence length="93" mass="9053">MSVSTFAISNGAAIPFTTVNWFTGAAVLGTSPAAASTGTIGLGGGSTSSVKYSFGLVTLTPEEGATFPPPISFLTSVKCPVIAAAAAIAGLTK</sequence>
<accession>M5BL93</accession>
<protein>
    <submittedName>
        <fullName evidence="1">Uncharacterized protein</fullName>
    </submittedName>
</protein>